<dbReference type="AlphaFoldDB" id="A0A4R6IW28"/>
<evidence type="ECO:0000313" key="3">
    <source>
        <dbReference type="Proteomes" id="UP000295741"/>
    </source>
</evidence>
<dbReference type="Proteomes" id="UP000295741">
    <property type="component" value="Unassembled WGS sequence"/>
</dbReference>
<dbReference type="InterPro" id="IPR027417">
    <property type="entry name" value="P-loop_NTPase"/>
</dbReference>
<evidence type="ECO:0000259" key="1">
    <source>
        <dbReference type="Pfam" id="PF01637"/>
    </source>
</evidence>
<proteinExistence type="predicted"/>
<dbReference type="GO" id="GO:0005524">
    <property type="term" value="F:ATP binding"/>
    <property type="evidence" value="ECO:0007669"/>
    <property type="project" value="InterPro"/>
</dbReference>
<comment type="caution">
    <text evidence="2">The sequence shown here is derived from an EMBL/GenBank/DDBJ whole genome shotgun (WGS) entry which is preliminary data.</text>
</comment>
<dbReference type="PANTHER" id="PTHR34704:SF1">
    <property type="entry name" value="ATPASE"/>
    <property type="match status" value="1"/>
</dbReference>
<dbReference type="InterPro" id="IPR011579">
    <property type="entry name" value="ATPase_dom"/>
</dbReference>
<dbReference type="SUPFAM" id="SSF46785">
    <property type="entry name" value="Winged helix' DNA-binding domain"/>
    <property type="match status" value="1"/>
</dbReference>
<dbReference type="Pfam" id="PF01637">
    <property type="entry name" value="ATPase_2"/>
    <property type="match status" value="1"/>
</dbReference>
<dbReference type="EMBL" id="SNWP01000011">
    <property type="protein sequence ID" value="TDO26521.1"/>
    <property type="molecule type" value="Genomic_DNA"/>
</dbReference>
<name>A0A4R6IW28_9BACT</name>
<keyword evidence="3" id="KW-1185">Reference proteome</keyword>
<accession>A0A4R6IW28</accession>
<dbReference type="Gene3D" id="3.40.50.300">
    <property type="entry name" value="P-loop containing nucleotide triphosphate hydrolases"/>
    <property type="match status" value="1"/>
</dbReference>
<feature type="domain" description="ATPase" evidence="1">
    <location>
        <begin position="8"/>
        <end position="216"/>
    </location>
</feature>
<dbReference type="PANTHER" id="PTHR34704">
    <property type="entry name" value="ATPASE"/>
    <property type="match status" value="1"/>
</dbReference>
<dbReference type="InterPro" id="IPR036390">
    <property type="entry name" value="WH_DNA-bd_sf"/>
</dbReference>
<gene>
    <name evidence="2" type="ORF">BC659_1827</name>
</gene>
<dbReference type="RefSeq" id="WP_133474366.1">
    <property type="nucleotide sequence ID" value="NZ_SNWP01000011.1"/>
</dbReference>
<dbReference type="SUPFAM" id="SSF52540">
    <property type="entry name" value="P-loop containing nucleoside triphosphate hydrolases"/>
    <property type="match status" value="1"/>
</dbReference>
<organism evidence="2 3">
    <name type="scientific">Sediminibacterium goheungense</name>
    <dbReference type="NCBI Taxonomy" id="1086393"/>
    <lineage>
        <taxon>Bacteria</taxon>
        <taxon>Pseudomonadati</taxon>
        <taxon>Bacteroidota</taxon>
        <taxon>Chitinophagia</taxon>
        <taxon>Chitinophagales</taxon>
        <taxon>Chitinophagaceae</taxon>
        <taxon>Sediminibacterium</taxon>
    </lineage>
</organism>
<protein>
    <recommendedName>
        <fullName evidence="1">ATPase domain-containing protein</fullName>
    </recommendedName>
</protein>
<reference evidence="2 3" key="1">
    <citation type="submission" date="2019-03" db="EMBL/GenBank/DDBJ databases">
        <title>Genomic Encyclopedia of Archaeal and Bacterial Type Strains, Phase II (KMG-II): from individual species to whole genera.</title>
        <authorList>
            <person name="Goeker M."/>
        </authorList>
    </citation>
    <scope>NUCLEOTIDE SEQUENCE [LARGE SCALE GENOMIC DNA]</scope>
    <source>
        <strain evidence="2 3">DSM 28323</strain>
    </source>
</reference>
<evidence type="ECO:0000313" key="2">
    <source>
        <dbReference type="EMBL" id="TDO26521.1"/>
    </source>
</evidence>
<dbReference type="OrthoDB" id="9813134at2"/>
<sequence length="478" mass="55021">MSSTIIGRETEKTILENLLKSNAPELLALYGRRRVGKTFLIKTYYKDHLAFACSGQYQGKTKEQLINFAIQIGTFFPDHKPPMAPQNWQAAFQLLENCLNTKKDRYKKVLFFDELPWLDSHKSGFLSAFSYFWNMYASKRADLLVVICGSAASWIIDKVLNNRGGLHNRVTQRIRLLPFTLGETEKYLAHRNIKPDRYQLLQLYMTLGGIPQYLNAVERGRSTAQNIDKICFSKDGALVHEFDNLYQALFNHPEKHIQIIKALAKKNKGLTRNELLVTGKLPTGGGITTALNELTESGFILKIYPYGKQEKNALYRLTDEFSLFYLKFMQQTKANEKNNWLQLSITTAYHAWCGYAFENLCFTHIEQIKKGLQIAGIHSSYYSWQVTGNSQNKGAQIDLLIDRADNCINIFEMKFSNTEFTITKKYAEELTNKLNAFRKQVKTKKALLLTMLTTYGVSENNYKTQLVEDELKMDILFD</sequence>